<dbReference type="Gene3D" id="3.40.50.12780">
    <property type="entry name" value="N-terminal domain of ligase-like"/>
    <property type="match status" value="1"/>
</dbReference>
<dbReference type="InterPro" id="IPR045851">
    <property type="entry name" value="AMP-bd_C_sf"/>
</dbReference>
<dbReference type="InterPro" id="IPR000873">
    <property type="entry name" value="AMP-dep_synth/lig_dom"/>
</dbReference>
<keyword evidence="3" id="KW-0436">Ligase</keyword>
<comment type="caution">
    <text evidence="3">The sequence shown here is derived from an EMBL/GenBank/DDBJ whole genome shotgun (WGS) entry which is preliminary data.</text>
</comment>
<dbReference type="SUPFAM" id="SSF56801">
    <property type="entry name" value="Acetyl-CoA synthetase-like"/>
    <property type="match status" value="1"/>
</dbReference>
<dbReference type="Pfam" id="PF13193">
    <property type="entry name" value="AMP-binding_C"/>
    <property type="match status" value="1"/>
</dbReference>
<evidence type="ECO:0000313" key="3">
    <source>
        <dbReference type="EMBL" id="NDY83999.1"/>
    </source>
</evidence>
<evidence type="ECO:0000259" key="2">
    <source>
        <dbReference type="Pfam" id="PF13193"/>
    </source>
</evidence>
<accession>A0A6B2R3N3</accession>
<dbReference type="InterPro" id="IPR042099">
    <property type="entry name" value="ANL_N_sf"/>
</dbReference>
<dbReference type="InterPro" id="IPR025110">
    <property type="entry name" value="AMP-bd_C"/>
</dbReference>
<dbReference type="RefSeq" id="WP_163655746.1">
    <property type="nucleotide sequence ID" value="NZ_JAAGRN010000008.1"/>
</dbReference>
<evidence type="ECO:0000259" key="1">
    <source>
        <dbReference type="Pfam" id="PF00501"/>
    </source>
</evidence>
<dbReference type="Gene3D" id="3.30.300.30">
    <property type="match status" value="1"/>
</dbReference>
<sequence length="523" mass="57269">MFVSWSSSLNTLSARFGDRPAAIDMAGESLSFRQLCTYAHALASYLNRGDHLPGKAIASLLPNSVQAVWASYGIRMNGAAETPLSWGYTLDEIQWCAKLAGFDSVITKKEREDELRSIGLQTIDIDTLAASPEFKTLHSPLRTLPAIAGDQAGRILFTSGTTGKPKGVRYSHAARWMGEQLLKAEMPFIPSAGEQILLMTPFVHGASLLTYAWCDFGGTIIIHPGVHTDRIEPLLNSNSLSAIFAPPTVLAKITSAFEGRHFDGIKCVFTGTQPLAPAMYRRAAKMFGPNIRITYGKSECVNPIAVLDRAQTQRYFDRDHIEPGACVGWPAPGVEIKIVHPPADASVSAEPTANQQEDGEIYLRSPHISSGLITETGFAPHAPEGWHQTGDLGHFDQEGRLVLTGRVADVIKTGGYRVNPDEIEAQLVHNTLCAQICVTSIASDYWGEIIIAVAEGEKPGWEDLCGDLLKDMSKHKRPRHFIGVESLPRNPQGKISRKQVARQVLERFELRDGPYPELIKKAL</sequence>
<name>A0A6B2R3N3_9BURK</name>
<dbReference type="PANTHER" id="PTHR43767">
    <property type="entry name" value="LONG-CHAIN-FATTY-ACID--COA LIGASE"/>
    <property type="match status" value="1"/>
</dbReference>
<dbReference type="EMBL" id="JAAGRN010000008">
    <property type="protein sequence ID" value="NDY83999.1"/>
    <property type="molecule type" value="Genomic_DNA"/>
</dbReference>
<dbReference type="CDD" id="cd04433">
    <property type="entry name" value="AFD_class_I"/>
    <property type="match status" value="1"/>
</dbReference>
<proteinExistence type="predicted"/>
<dbReference type="AlphaFoldDB" id="A0A6B2R3N3"/>
<protein>
    <submittedName>
        <fullName evidence="3">Acyl--CoA ligase</fullName>
    </submittedName>
</protein>
<dbReference type="InterPro" id="IPR050237">
    <property type="entry name" value="ATP-dep_AMP-bd_enzyme"/>
</dbReference>
<dbReference type="PANTHER" id="PTHR43767:SF10">
    <property type="entry name" value="SURFACTIN SYNTHASE SUBUNIT 1"/>
    <property type="match status" value="1"/>
</dbReference>
<feature type="domain" description="AMP-binding enzyme C-terminal" evidence="2">
    <location>
        <begin position="422"/>
        <end position="494"/>
    </location>
</feature>
<dbReference type="PROSITE" id="PS00455">
    <property type="entry name" value="AMP_BINDING"/>
    <property type="match status" value="1"/>
</dbReference>
<organism evidence="3">
    <name type="scientific">Sheuella amnicola</name>
    <dbReference type="NCBI Taxonomy" id="2707330"/>
    <lineage>
        <taxon>Bacteria</taxon>
        <taxon>Pseudomonadati</taxon>
        <taxon>Pseudomonadota</taxon>
        <taxon>Betaproteobacteria</taxon>
        <taxon>Burkholderiales</taxon>
        <taxon>Alcaligenaceae</taxon>
        <taxon>Sheuella</taxon>
    </lineage>
</organism>
<dbReference type="Pfam" id="PF00501">
    <property type="entry name" value="AMP-binding"/>
    <property type="match status" value="1"/>
</dbReference>
<feature type="domain" description="AMP-dependent synthetase/ligase" evidence="1">
    <location>
        <begin position="14"/>
        <end position="371"/>
    </location>
</feature>
<reference evidence="3" key="1">
    <citation type="submission" date="2020-02" db="EMBL/GenBank/DDBJ databases">
        <authorList>
            <person name="Chen W.-M."/>
        </authorList>
    </citation>
    <scope>NUCLEOTIDE SEQUENCE</scope>
    <source>
        <strain evidence="3">NBD-18</strain>
    </source>
</reference>
<dbReference type="GO" id="GO:0016877">
    <property type="term" value="F:ligase activity, forming carbon-sulfur bonds"/>
    <property type="evidence" value="ECO:0007669"/>
    <property type="project" value="UniProtKB-ARBA"/>
</dbReference>
<dbReference type="InterPro" id="IPR020845">
    <property type="entry name" value="AMP-binding_CS"/>
</dbReference>
<gene>
    <name evidence="3" type="ORF">G3I67_12240</name>
</gene>